<accession>A0A382JNF8</accession>
<feature type="non-terminal residue" evidence="1">
    <location>
        <position position="49"/>
    </location>
</feature>
<sequence>MHPNGMKVIILTVVAVVIVAGCTTSNPSVYKHNEFNRASPDFNRIPKDR</sequence>
<protein>
    <submittedName>
        <fullName evidence="1">Uncharacterized protein</fullName>
    </submittedName>
</protein>
<proteinExistence type="predicted"/>
<organism evidence="1">
    <name type="scientific">marine metagenome</name>
    <dbReference type="NCBI Taxonomy" id="408172"/>
    <lineage>
        <taxon>unclassified sequences</taxon>
        <taxon>metagenomes</taxon>
        <taxon>ecological metagenomes</taxon>
    </lineage>
</organism>
<gene>
    <name evidence="1" type="ORF">METZ01_LOCUS266848</name>
</gene>
<dbReference type="AlphaFoldDB" id="A0A382JNF8"/>
<reference evidence="1" key="1">
    <citation type="submission" date="2018-05" db="EMBL/GenBank/DDBJ databases">
        <authorList>
            <person name="Lanie J.A."/>
            <person name="Ng W.-L."/>
            <person name="Kazmierczak K.M."/>
            <person name="Andrzejewski T.M."/>
            <person name="Davidsen T.M."/>
            <person name="Wayne K.J."/>
            <person name="Tettelin H."/>
            <person name="Glass J.I."/>
            <person name="Rusch D."/>
            <person name="Podicherti R."/>
            <person name="Tsui H.-C.T."/>
            <person name="Winkler M.E."/>
        </authorList>
    </citation>
    <scope>NUCLEOTIDE SEQUENCE</scope>
</reference>
<evidence type="ECO:0000313" key="1">
    <source>
        <dbReference type="EMBL" id="SVC13994.1"/>
    </source>
</evidence>
<dbReference type="EMBL" id="UINC01075625">
    <property type="protein sequence ID" value="SVC13994.1"/>
    <property type="molecule type" value="Genomic_DNA"/>
</dbReference>
<dbReference type="PROSITE" id="PS51257">
    <property type="entry name" value="PROKAR_LIPOPROTEIN"/>
    <property type="match status" value="1"/>
</dbReference>
<name>A0A382JNF8_9ZZZZ</name>